<dbReference type="GO" id="GO:0003949">
    <property type="term" value="F:1-(5-phosphoribosyl)-5-[(5-phosphoribosylamino)methylideneamino]imidazole-4-carboxamide isomerase activity"/>
    <property type="evidence" value="ECO:0007669"/>
    <property type="project" value="UniProtKB-UniRule"/>
</dbReference>
<comment type="catalytic activity">
    <reaction evidence="1 12 14">
        <text>1-(5-phospho-beta-D-ribosyl)-5-[(5-phospho-beta-D-ribosylamino)methylideneamino]imidazole-4-carboxamide = 5-[(5-phospho-1-deoxy-D-ribulos-1-ylimino)methylamino]-1-(5-phospho-beta-D-ribosyl)imidazole-4-carboxamide</text>
        <dbReference type="Rhea" id="RHEA:15469"/>
        <dbReference type="ChEBI" id="CHEBI:58435"/>
        <dbReference type="ChEBI" id="CHEBI:58525"/>
        <dbReference type="EC" id="5.3.1.16"/>
    </reaction>
</comment>
<dbReference type="InterPro" id="IPR006063">
    <property type="entry name" value="HisA_bact_arch"/>
</dbReference>
<evidence type="ECO:0000256" key="14">
    <source>
        <dbReference type="RuleBase" id="RU003658"/>
    </source>
</evidence>
<comment type="subcellular location">
    <subcellularLocation>
        <location evidence="2 12 14">Cytoplasm</location>
    </subcellularLocation>
</comment>
<evidence type="ECO:0000256" key="11">
    <source>
        <dbReference type="ARBA" id="ARBA00030547"/>
    </source>
</evidence>
<dbReference type="InterPro" id="IPR044524">
    <property type="entry name" value="Isoase_HisA-like"/>
</dbReference>
<dbReference type="InterPro" id="IPR011060">
    <property type="entry name" value="RibuloseP-bd_barrel"/>
</dbReference>
<evidence type="ECO:0000256" key="2">
    <source>
        <dbReference type="ARBA" id="ARBA00004496"/>
    </source>
</evidence>
<dbReference type="Pfam" id="PF00977">
    <property type="entry name" value="His_biosynth"/>
    <property type="match status" value="1"/>
</dbReference>
<keyword evidence="8 12" id="KW-0028">Amino-acid biosynthesis</keyword>
<evidence type="ECO:0000256" key="4">
    <source>
        <dbReference type="ARBA" id="ARBA00009667"/>
    </source>
</evidence>
<evidence type="ECO:0000256" key="6">
    <source>
        <dbReference type="ARBA" id="ARBA00018464"/>
    </source>
</evidence>
<proteinExistence type="inferred from homology"/>
<evidence type="ECO:0000256" key="8">
    <source>
        <dbReference type="ARBA" id="ARBA00022605"/>
    </source>
</evidence>
<evidence type="ECO:0000256" key="7">
    <source>
        <dbReference type="ARBA" id="ARBA00022490"/>
    </source>
</evidence>
<dbReference type="EMBL" id="JASCXW010000039">
    <property type="protein sequence ID" value="MDI6453627.1"/>
    <property type="molecule type" value="Genomic_DNA"/>
</dbReference>
<dbReference type="Gene3D" id="3.20.20.70">
    <property type="entry name" value="Aldolase class I"/>
    <property type="match status" value="1"/>
</dbReference>
<dbReference type="NCBIfam" id="TIGR00007">
    <property type="entry name" value="1-(5-phosphoribosyl)-5-[(5-phosphoribosylamino)methylideneamino]imidazole-4-carboxamide isomerase"/>
    <property type="match status" value="1"/>
</dbReference>
<dbReference type="SUPFAM" id="SSF51366">
    <property type="entry name" value="Ribulose-phoshate binding barrel"/>
    <property type="match status" value="1"/>
</dbReference>
<dbReference type="RefSeq" id="WP_282840066.1">
    <property type="nucleotide sequence ID" value="NZ_JASCXW010000039.1"/>
</dbReference>
<keyword evidence="16" id="KW-1185">Reference proteome</keyword>
<protein>
    <recommendedName>
        <fullName evidence="6 12">1-(5-phosphoribosyl)-5-[(5-phosphoribosylamino)methylideneamino] imidazole-4-carboxamide isomerase</fullName>
        <ecNumber evidence="5 12">5.3.1.16</ecNumber>
    </recommendedName>
    <alternativeName>
        <fullName evidence="11 12">Phosphoribosylformimino-5-aminoimidazole carboxamide ribotide isomerase</fullName>
    </alternativeName>
</protein>
<dbReference type="GO" id="GO:0005737">
    <property type="term" value="C:cytoplasm"/>
    <property type="evidence" value="ECO:0007669"/>
    <property type="project" value="UniProtKB-SubCell"/>
</dbReference>
<dbReference type="GO" id="GO:0000105">
    <property type="term" value="P:L-histidine biosynthetic process"/>
    <property type="evidence" value="ECO:0007669"/>
    <property type="project" value="UniProtKB-UniRule"/>
</dbReference>
<evidence type="ECO:0000313" key="16">
    <source>
        <dbReference type="Proteomes" id="UP001431532"/>
    </source>
</evidence>
<accession>A0AAW6UB33</accession>
<keyword evidence="7 12" id="KW-0963">Cytoplasm</keyword>
<evidence type="ECO:0000256" key="5">
    <source>
        <dbReference type="ARBA" id="ARBA00012550"/>
    </source>
</evidence>
<evidence type="ECO:0000256" key="3">
    <source>
        <dbReference type="ARBA" id="ARBA00005133"/>
    </source>
</evidence>
<dbReference type="GO" id="GO:0000162">
    <property type="term" value="P:L-tryptophan biosynthetic process"/>
    <property type="evidence" value="ECO:0007669"/>
    <property type="project" value="TreeGrafter"/>
</dbReference>
<evidence type="ECO:0000256" key="12">
    <source>
        <dbReference type="HAMAP-Rule" id="MF_01014"/>
    </source>
</evidence>
<comment type="similarity">
    <text evidence="4 12 13">Belongs to the HisA/HisF family.</text>
</comment>
<name>A0AAW6UB33_9MOLU</name>
<organism evidence="15 16">
    <name type="scientific">Peloplasma aerotolerans</name>
    <dbReference type="NCBI Taxonomy" id="3044389"/>
    <lineage>
        <taxon>Bacteria</taxon>
        <taxon>Bacillati</taxon>
        <taxon>Mycoplasmatota</taxon>
        <taxon>Mollicutes</taxon>
        <taxon>Acholeplasmatales</taxon>
        <taxon>Acholeplasmataceae</taxon>
        <taxon>Peloplasma</taxon>
    </lineage>
</organism>
<keyword evidence="9 12" id="KW-0368">Histidine biosynthesis</keyword>
<dbReference type="Proteomes" id="UP001431532">
    <property type="component" value="Unassembled WGS sequence"/>
</dbReference>
<evidence type="ECO:0000313" key="15">
    <source>
        <dbReference type="EMBL" id="MDI6453627.1"/>
    </source>
</evidence>
<feature type="active site" description="Proton donor" evidence="12">
    <location>
        <position position="129"/>
    </location>
</feature>
<comment type="pathway">
    <text evidence="3 12 14">Amino-acid biosynthesis; L-histidine biosynthesis; L-histidine from 5-phospho-alpha-D-ribose 1-diphosphate: step 4/9.</text>
</comment>
<evidence type="ECO:0000256" key="13">
    <source>
        <dbReference type="RuleBase" id="RU003657"/>
    </source>
</evidence>
<feature type="active site" description="Proton acceptor" evidence="12">
    <location>
        <position position="8"/>
    </location>
</feature>
<dbReference type="PANTHER" id="PTHR43090:SF2">
    <property type="entry name" value="1-(5-PHOSPHORIBOSYL)-5-[(5-PHOSPHORIBOSYLAMINO)METHYLIDENEAMINO] IMIDAZOLE-4-CARBOXAMIDE ISOMERASE"/>
    <property type="match status" value="1"/>
</dbReference>
<dbReference type="HAMAP" id="MF_01014">
    <property type="entry name" value="HisA"/>
    <property type="match status" value="1"/>
</dbReference>
<dbReference type="CDD" id="cd04732">
    <property type="entry name" value="HisA"/>
    <property type="match status" value="1"/>
</dbReference>
<evidence type="ECO:0000256" key="1">
    <source>
        <dbReference type="ARBA" id="ARBA00000901"/>
    </source>
</evidence>
<keyword evidence="10 12" id="KW-0413">Isomerase</keyword>
<dbReference type="InterPro" id="IPR023016">
    <property type="entry name" value="HisA/PriA"/>
</dbReference>
<reference evidence="15" key="1">
    <citation type="submission" date="2023-05" db="EMBL/GenBank/DDBJ databases">
        <title>Mariniplasma microaerophilum sp. nov., a novel anaerobic mollicute isolated from terrestrial mud volcano, Taman Peninsula, Russia.</title>
        <authorList>
            <person name="Khomyakova M.A."/>
            <person name="Merkel A.Y."/>
            <person name="Slobodkin A.I."/>
        </authorList>
    </citation>
    <scope>NUCLEOTIDE SEQUENCE</scope>
    <source>
        <strain evidence="15">M4Ah</strain>
    </source>
</reference>
<sequence>MILFPAIDLKNNKCVRLIQGDFNQQKVYDIKPSEVAKRFETDGAAYLHVVDLDATQDINKNQLDTIKTIRSSINIPIQVGGGVRTLERAKSLLDIGINRVIIGTSAIENFDFLTELSRFYPNQVIVSIDAKNGLVATKGWTEVTQVKAIDLCKKLELIGIKTIVYTDIAKDGMLMGPNFNDYEMLKKNTSLDIIASGGIASLSDLERLNRIGLYGAIIGKAIYENKFTLKEALACLQNASFHV</sequence>
<dbReference type="InterPro" id="IPR006062">
    <property type="entry name" value="His_biosynth"/>
</dbReference>
<dbReference type="FunFam" id="3.20.20.70:FF:000009">
    <property type="entry name" value="1-(5-phosphoribosyl)-5-[(5-phosphoribosylamino)methylideneamino] imidazole-4-carboxamide isomerase"/>
    <property type="match status" value="1"/>
</dbReference>
<gene>
    <name evidence="12 15" type="primary">hisA</name>
    <name evidence="15" type="ORF">QJ521_08620</name>
</gene>
<dbReference type="InterPro" id="IPR013785">
    <property type="entry name" value="Aldolase_TIM"/>
</dbReference>
<dbReference type="EC" id="5.3.1.16" evidence="5 12"/>
<comment type="caution">
    <text evidence="15">The sequence shown here is derived from an EMBL/GenBank/DDBJ whole genome shotgun (WGS) entry which is preliminary data.</text>
</comment>
<dbReference type="AlphaFoldDB" id="A0AAW6UB33"/>
<evidence type="ECO:0000256" key="10">
    <source>
        <dbReference type="ARBA" id="ARBA00023235"/>
    </source>
</evidence>
<evidence type="ECO:0000256" key="9">
    <source>
        <dbReference type="ARBA" id="ARBA00023102"/>
    </source>
</evidence>
<dbReference type="PANTHER" id="PTHR43090">
    <property type="entry name" value="1-(5-PHOSPHORIBOSYL)-5-[(5-PHOSPHORIBOSYLAMINO)METHYLIDENEAMINO] IMIDAZOLE-4-CARBOXAMIDE ISOMERASE"/>
    <property type="match status" value="1"/>
</dbReference>